<evidence type="ECO:0008006" key="3">
    <source>
        <dbReference type="Google" id="ProtNLM"/>
    </source>
</evidence>
<sequence>MDDLANSLSVALNLTDAECTVHTLHDPTPSNVPDPDAPATDIFLVAKLHTIKSFNRKVFMEKMTGDWSNISHFPVTITERTKGLFLVELGSVGDRRRVLLQQPWTYLNQAILMDIPSSVDALNGDRLIKLPLWVQVHNTPFLKISQQLAELVSTSLGHLLEIYRPSQRNLGALLLH</sequence>
<name>A0A803P0H7_CANSA</name>
<dbReference type="Proteomes" id="UP000596661">
    <property type="component" value="Chromosome 2"/>
</dbReference>
<organism evidence="1 2">
    <name type="scientific">Cannabis sativa</name>
    <name type="common">Hemp</name>
    <name type="synonym">Marijuana</name>
    <dbReference type="NCBI Taxonomy" id="3483"/>
    <lineage>
        <taxon>Eukaryota</taxon>
        <taxon>Viridiplantae</taxon>
        <taxon>Streptophyta</taxon>
        <taxon>Embryophyta</taxon>
        <taxon>Tracheophyta</taxon>
        <taxon>Spermatophyta</taxon>
        <taxon>Magnoliopsida</taxon>
        <taxon>eudicotyledons</taxon>
        <taxon>Gunneridae</taxon>
        <taxon>Pentapetalae</taxon>
        <taxon>rosids</taxon>
        <taxon>fabids</taxon>
        <taxon>Rosales</taxon>
        <taxon>Cannabaceae</taxon>
        <taxon>Cannabis</taxon>
    </lineage>
</organism>
<protein>
    <recommendedName>
        <fullName evidence="3">DUF4283 domain-containing protein</fullName>
    </recommendedName>
</protein>
<proteinExistence type="predicted"/>
<dbReference type="Gramene" id="evm.model.02.325">
    <property type="protein sequence ID" value="cds.evm.model.02.325"/>
    <property type="gene ID" value="evm.TU.02.325"/>
</dbReference>
<reference evidence="1" key="2">
    <citation type="submission" date="2021-03" db="UniProtKB">
        <authorList>
            <consortium name="EnsemblPlants"/>
        </authorList>
    </citation>
    <scope>IDENTIFICATION</scope>
</reference>
<evidence type="ECO:0000313" key="1">
    <source>
        <dbReference type="EnsemblPlants" id="cds.evm.model.02.325"/>
    </source>
</evidence>
<dbReference type="EMBL" id="UZAU01000098">
    <property type="status" value="NOT_ANNOTATED_CDS"/>
    <property type="molecule type" value="Genomic_DNA"/>
</dbReference>
<dbReference type="EnsemblPlants" id="evm.model.02.325">
    <property type="protein sequence ID" value="cds.evm.model.02.325"/>
    <property type="gene ID" value="evm.TU.02.325"/>
</dbReference>
<reference evidence="1" key="1">
    <citation type="submission" date="2018-11" db="EMBL/GenBank/DDBJ databases">
        <authorList>
            <person name="Grassa J C."/>
        </authorList>
    </citation>
    <scope>NUCLEOTIDE SEQUENCE [LARGE SCALE GENOMIC DNA]</scope>
</reference>
<dbReference type="AlphaFoldDB" id="A0A803P0H7"/>
<keyword evidence="2" id="KW-1185">Reference proteome</keyword>
<evidence type="ECO:0000313" key="2">
    <source>
        <dbReference type="Proteomes" id="UP000596661"/>
    </source>
</evidence>
<accession>A0A803P0H7</accession>